<evidence type="ECO:0000313" key="2">
    <source>
        <dbReference type="Proteomes" id="UP000315226"/>
    </source>
</evidence>
<accession>A0A4Y3RBS5</accession>
<comment type="caution">
    <text evidence="1">The sequence shown here is derived from an EMBL/GenBank/DDBJ whole genome shotgun (WGS) entry which is preliminary data.</text>
</comment>
<organism evidence="1 2">
    <name type="scientific">Streptomyces gardneri</name>
    <dbReference type="NCBI Taxonomy" id="66892"/>
    <lineage>
        <taxon>Bacteria</taxon>
        <taxon>Bacillati</taxon>
        <taxon>Actinomycetota</taxon>
        <taxon>Actinomycetes</taxon>
        <taxon>Kitasatosporales</taxon>
        <taxon>Streptomycetaceae</taxon>
        <taxon>Streptomyces</taxon>
    </lineage>
</organism>
<proteinExistence type="predicted"/>
<protein>
    <submittedName>
        <fullName evidence="1">Uncharacterized protein</fullName>
    </submittedName>
</protein>
<evidence type="ECO:0000313" key="1">
    <source>
        <dbReference type="EMBL" id="GEB55225.1"/>
    </source>
</evidence>
<gene>
    <name evidence="1" type="ORF">SGA01_08300</name>
</gene>
<dbReference type="Proteomes" id="UP000315226">
    <property type="component" value="Unassembled WGS sequence"/>
</dbReference>
<name>A0A4Y3RBS5_9ACTN</name>
<sequence length="54" mass="5975">MGEVLAQDGGDPEVERHFGRLGIGLGHDQTLSKHSVTAWAVSVINSYHWSKPFR</sequence>
<reference evidence="1 2" key="1">
    <citation type="submission" date="2019-06" db="EMBL/GenBank/DDBJ databases">
        <title>Whole genome shotgun sequence of Streptomyces gardneri NBRC 12865.</title>
        <authorList>
            <person name="Hosoyama A."/>
            <person name="Uohara A."/>
            <person name="Ohji S."/>
            <person name="Ichikawa N."/>
        </authorList>
    </citation>
    <scope>NUCLEOTIDE SEQUENCE [LARGE SCALE GENOMIC DNA]</scope>
    <source>
        <strain evidence="1 2">NBRC 12865</strain>
    </source>
</reference>
<keyword evidence="2" id="KW-1185">Reference proteome</keyword>
<dbReference type="AlphaFoldDB" id="A0A4Y3RBS5"/>
<dbReference type="EMBL" id="BJMN01000005">
    <property type="protein sequence ID" value="GEB55225.1"/>
    <property type="molecule type" value="Genomic_DNA"/>
</dbReference>